<accession>A0ABT4UFW5</accession>
<name>A0ABT4UFW5_9BACT</name>
<proteinExistence type="predicted"/>
<reference evidence="1 2" key="1">
    <citation type="submission" date="2022-12" db="EMBL/GenBank/DDBJ databases">
        <title>Chitinophagaceae gen. sp. nov., a new member of the family Chitinophagaceae, isolated from soil in a chemical factory.</title>
        <authorList>
            <person name="Ke Z."/>
        </authorList>
    </citation>
    <scope>NUCLEOTIDE SEQUENCE [LARGE SCALE GENOMIC DNA]</scope>
    <source>
        <strain evidence="1 2">LY-5</strain>
    </source>
</reference>
<evidence type="ECO:0008006" key="3">
    <source>
        <dbReference type="Google" id="ProtNLM"/>
    </source>
</evidence>
<organism evidence="1 2">
    <name type="scientific">Polluticaenibacter yanchengensis</name>
    <dbReference type="NCBI Taxonomy" id="3014562"/>
    <lineage>
        <taxon>Bacteria</taxon>
        <taxon>Pseudomonadati</taxon>
        <taxon>Bacteroidota</taxon>
        <taxon>Chitinophagia</taxon>
        <taxon>Chitinophagales</taxon>
        <taxon>Chitinophagaceae</taxon>
        <taxon>Polluticaenibacter</taxon>
    </lineage>
</organism>
<comment type="caution">
    <text evidence="1">The sequence shown here is derived from an EMBL/GenBank/DDBJ whole genome shotgun (WGS) entry which is preliminary data.</text>
</comment>
<protein>
    <recommendedName>
        <fullName evidence="3">DUF3806 domain-containing protein</fullName>
    </recommendedName>
</protein>
<sequence>MEQEVTAQELKENAKWISDKFSTNDFKFKYELTDFNHIDQLIDNFHSQVNQLDEATRTTKSMNLTVLIGSYLGEAILNKYTDAAWVIEDTSPSKIGSIYIRLDQDVKTWPFAKAYKRIVDKTEERFTHYAEEVFGQIKAIHEARIAAEKEKAKPFWKFWEKK</sequence>
<dbReference type="RefSeq" id="WP_407030042.1">
    <property type="nucleotide sequence ID" value="NZ_JAQGEF010000002.1"/>
</dbReference>
<keyword evidence="2" id="KW-1185">Reference proteome</keyword>
<dbReference type="Proteomes" id="UP001210231">
    <property type="component" value="Unassembled WGS sequence"/>
</dbReference>
<gene>
    <name evidence="1" type="ORF">O3P16_02755</name>
</gene>
<evidence type="ECO:0000313" key="2">
    <source>
        <dbReference type="Proteomes" id="UP001210231"/>
    </source>
</evidence>
<dbReference type="EMBL" id="JAQGEF010000002">
    <property type="protein sequence ID" value="MDA3613714.1"/>
    <property type="molecule type" value="Genomic_DNA"/>
</dbReference>
<evidence type="ECO:0000313" key="1">
    <source>
        <dbReference type="EMBL" id="MDA3613714.1"/>
    </source>
</evidence>